<organism evidence="12">
    <name type="scientific">Nothobranchius furzeri</name>
    <name type="common">Turquoise killifish</name>
    <dbReference type="NCBI Taxonomy" id="105023"/>
    <lineage>
        <taxon>Eukaryota</taxon>
        <taxon>Metazoa</taxon>
        <taxon>Chordata</taxon>
        <taxon>Craniata</taxon>
        <taxon>Vertebrata</taxon>
        <taxon>Euteleostomi</taxon>
        <taxon>Actinopterygii</taxon>
        <taxon>Neopterygii</taxon>
        <taxon>Teleostei</taxon>
        <taxon>Neoteleostei</taxon>
        <taxon>Acanthomorphata</taxon>
        <taxon>Ovalentaria</taxon>
        <taxon>Atherinomorphae</taxon>
        <taxon>Cyprinodontiformes</taxon>
        <taxon>Nothobranchiidae</taxon>
        <taxon>Nothobranchius</taxon>
    </lineage>
</organism>
<feature type="domain" description="RRM" evidence="9">
    <location>
        <begin position="99"/>
        <end position="175"/>
    </location>
</feature>
<evidence type="ECO:0000256" key="5">
    <source>
        <dbReference type="ARBA" id="ARBA00022884"/>
    </source>
</evidence>
<dbReference type="Gene3D" id="1.10.1900.10">
    <property type="entry name" value="c-terminal domain of poly(a) binding protein"/>
    <property type="match status" value="1"/>
</dbReference>
<dbReference type="SUPFAM" id="SSF63570">
    <property type="entry name" value="PABC (PABP) domain"/>
    <property type="match status" value="1"/>
</dbReference>
<evidence type="ECO:0000256" key="2">
    <source>
        <dbReference type="ARBA" id="ARBA00008557"/>
    </source>
</evidence>
<evidence type="ECO:0000256" key="4">
    <source>
        <dbReference type="ARBA" id="ARBA00022737"/>
    </source>
</evidence>
<dbReference type="PROSITE" id="PS51309">
    <property type="entry name" value="PABC"/>
    <property type="match status" value="1"/>
</dbReference>
<dbReference type="FunFam" id="3.30.70.330:FF:000003">
    <property type="entry name" value="Polyadenylate-binding protein"/>
    <property type="match status" value="1"/>
</dbReference>
<dbReference type="PROSITE" id="PS50102">
    <property type="entry name" value="RRM"/>
    <property type="match status" value="4"/>
</dbReference>
<evidence type="ECO:0000313" key="12">
    <source>
        <dbReference type="EMBL" id="SBP54294.1"/>
    </source>
</evidence>
<dbReference type="CDD" id="cd12381">
    <property type="entry name" value="RRM4_I_PABPs"/>
    <property type="match status" value="1"/>
</dbReference>
<dbReference type="AlphaFoldDB" id="A0A1A8AGV3"/>
<evidence type="ECO:0000313" key="11">
    <source>
        <dbReference type="EMBL" id="KAF7211092.1"/>
    </source>
</evidence>
<dbReference type="Pfam" id="PF00076">
    <property type="entry name" value="RRM_1"/>
    <property type="match status" value="4"/>
</dbReference>
<gene>
    <name evidence="12" type="primary">PABPC1A</name>
    <name evidence="11" type="ORF">G4P62_017336</name>
</gene>
<dbReference type="FunFam" id="1.10.1900.10:FF:000001">
    <property type="entry name" value="Polyadenylate-binding protein"/>
    <property type="match status" value="1"/>
</dbReference>
<dbReference type="SMART" id="SM00361">
    <property type="entry name" value="RRM_1"/>
    <property type="match status" value="3"/>
</dbReference>
<accession>A0A1A8AGV3</accession>
<dbReference type="PANTHER" id="PTHR48025">
    <property type="entry name" value="OS02G0815200 PROTEIN"/>
    <property type="match status" value="1"/>
</dbReference>
<protein>
    <recommendedName>
        <fullName evidence="7">Polyadenylate-binding protein</fullName>
        <shortName evidence="7">PABP</shortName>
    </recommendedName>
</protein>
<feature type="compositionally biased region" description="Polar residues" evidence="8">
    <location>
        <begin position="461"/>
        <end position="473"/>
    </location>
</feature>
<dbReference type="InterPro" id="IPR050502">
    <property type="entry name" value="Euk_RNA-bind_prot"/>
</dbReference>
<dbReference type="InterPro" id="IPR000504">
    <property type="entry name" value="RRM_dom"/>
</dbReference>
<keyword evidence="3 7" id="KW-0963">Cytoplasm</keyword>
<comment type="function">
    <text evidence="7">Binds the poly(A) tail of mRNA.</text>
</comment>
<dbReference type="SMART" id="SM00360">
    <property type="entry name" value="RRM"/>
    <property type="match status" value="4"/>
</dbReference>
<proteinExistence type="inferred from homology"/>
<comment type="similarity">
    <text evidence="2 7">Belongs to the polyadenylate-binding protein type-1 family.</text>
</comment>
<evidence type="ECO:0000256" key="8">
    <source>
        <dbReference type="SAM" id="MobiDB-lite"/>
    </source>
</evidence>
<evidence type="ECO:0000256" key="7">
    <source>
        <dbReference type="RuleBase" id="RU362004"/>
    </source>
</evidence>
<dbReference type="EMBL" id="HAEJ01019070">
    <property type="protein sequence ID" value="SBS59527.1"/>
    <property type="molecule type" value="Transcribed_RNA"/>
</dbReference>
<evidence type="ECO:0000259" key="9">
    <source>
        <dbReference type="PROSITE" id="PS50102"/>
    </source>
</evidence>
<dbReference type="NCBIfam" id="TIGR01628">
    <property type="entry name" value="PABP-1234"/>
    <property type="match status" value="1"/>
</dbReference>
<dbReference type="FunFam" id="3.30.70.330:FF:000021">
    <property type="entry name" value="Polyadenylate-binding protein"/>
    <property type="match status" value="1"/>
</dbReference>
<dbReference type="InterPro" id="IPR034364">
    <property type="entry name" value="PABP_RRM1"/>
</dbReference>
<dbReference type="CDD" id="cd12379">
    <property type="entry name" value="RRM2_I_PABPs"/>
    <property type="match status" value="1"/>
</dbReference>
<reference evidence="11" key="3">
    <citation type="submission" date="2020-03" db="EMBL/GenBank/DDBJ databases">
        <title>Intra-Species Differences in Population Size shape Life History and Genome Evolution.</title>
        <authorList>
            <person name="Willemsen D."/>
            <person name="Cui R."/>
            <person name="Valenzano D.R."/>
        </authorList>
    </citation>
    <scope>NUCLEOTIDE SEQUENCE</scope>
    <source>
        <strain evidence="11">GRZ</strain>
        <tissue evidence="11">Whole</tissue>
    </source>
</reference>
<dbReference type="PANTHER" id="PTHR48025:SF1">
    <property type="entry name" value="RRM DOMAIN-CONTAINING PROTEIN"/>
    <property type="match status" value="1"/>
</dbReference>
<dbReference type="FunFam" id="3.30.70.330:FF:000154">
    <property type="entry name" value="Polyadenylate-binding protein"/>
    <property type="match status" value="1"/>
</dbReference>
<dbReference type="CDD" id="cd12380">
    <property type="entry name" value="RRM3_I_PABPs"/>
    <property type="match status" value="1"/>
</dbReference>
<dbReference type="SMART" id="SM00517">
    <property type="entry name" value="PolyA"/>
    <property type="match status" value="1"/>
</dbReference>
<evidence type="ECO:0000256" key="1">
    <source>
        <dbReference type="ARBA" id="ARBA00004496"/>
    </source>
</evidence>
<evidence type="ECO:0000259" key="10">
    <source>
        <dbReference type="PROSITE" id="PS51309"/>
    </source>
</evidence>
<reference evidence="12" key="2">
    <citation type="submission" date="2016-06" db="EMBL/GenBank/DDBJ databases">
        <title>The genome of a short-lived fish provides insights into sex chromosome evolution and the genetic control of aging.</title>
        <authorList>
            <person name="Reichwald K."/>
            <person name="Felder M."/>
            <person name="Petzold A."/>
            <person name="Koch P."/>
            <person name="Groth M."/>
            <person name="Platzer M."/>
        </authorList>
    </citation>
    <scope>NUCLEOTIDE SEQUENCE</scope>
    <source>
        <tissue evidence="12">Brain</tissue>
    </source>
</reference>
<dbReference type="GO" id="GO:0003729">
    <property type="term" value="F:mRNA binding"/>
    <property type="evidence" value="ECO:0007669"/>
    <property type="project" value="TreeGrafter"/>
</dbReference>
<dbReference type="Gene3D" id="3.30.70.330">
    <property type="match status" value="4"/>
</dbReference>
<feature type="domain" description="RRM" evidence="9">
    <location>
        <begin position="191"/>
        <end position="268"/>
    </location>
</feature>
<dbReference type="InterPro" id="IPR006515">
    <property type="entry name" value="PABP_1234"/>
</dbReference>
<dbReference type="SUPFAM" id="SSF54928">
    <property type="entry name" value="RNA-binding domain, RBD"/>
    <property type="match status" value="2"/>
</dbReference>
<sequence length="632" mass="70549">MNPSAPSYPMASLYVGDLHQDVTEAMLYEKFSPAGAILSIRVCRDMITRRSLGYAYVNFQQPVDAERALDTMNFDVIKGQPVRIMWSQRDPSLRKSGVGNIFIKNLDKSIDNKALYDTFSAFGNILSCKVVCDENGSKGYGFVHFETHEAAERAIEKMNGMLLNDRKVFVGRFKSRKEREAELGARAKEFTNVYIKNFGDDMDDEKLREVFSKYGNALSIRVMTDDSGKSRGFGFVSFERHEDAQRAVDEMNGKDLNGKPIYVGRAQKKVERQTELKRKFEQMKQDRMTRYQGVNLYVKNLDDGIDDERLRKEFSPFGTITSAKVMTEGGHSKGFGFVCFSSPEEATKAVTEMNGRIVATKPLYVALAQRKEERQAHLTNQYMQRMASVRAVPNPVINPYQPAPPSGYFMAAIPQAQNRTSYYSAAGQMTPLRPSPRWTTQGVRPQHFQNMSGGMRPSAPRPQSFSTMRPTSQAPRMMSTQRVASQAVVPRPAAATAAAPVRGVPQYKYSAGVRNPQQHLSTQPQVPLQQPAVHVQGQEPLTASMLASAPLQEQKQMLGERLFPLIQNMHPSLAGKITGMLLEIDNSELLHMLESPESLRSKVDEAVAVLQAHQAKEAVQKTVTNSTGVPGI</sequence>
<keyword evidence="4" id="KW-0677">Repeat</keyword>
<dbReference type="GO" id="GO:0005737">
    <property type="term" value="C:cytoplasm"/>
    <property type="evidence" value="ECO:0007669"/>
    <property type="project" value="UniProtKB-SubCell"/>
</dbReference>
<evidence type="ECO:0000256" key="6">
    <source>
        <dbReference type="PROSITE-ProRule" id="PRU00176"/>
    </source>
</evidence>
<reference evidence="12" key="1">
    <citation type="submission" date="2016-05" db="EMBL/GenBank/DDBJ databases">
        <authorList>
            <person name="Lavstsen T."/>
            <person name="Jespersen J.S."/>
        </authorList>
    </citation>
    <scope>NUCLEOTIDE SEQUENCE</scope>
    <source>
        <tissue evidence="12">Brain</tissue>
    </source>
</reference>
<dbReference type="OMA" id="MNGRMLN"/>
<dbReference type="InterPro" id="IPR035979">
    <property type="entry name" value="RBD_domain_sf"/>
</dbReference>
<dbReference type="EMBL" id="JAAVVJ010000012">
    <property type="protein sequence ID" value="KAF7211092.1"/>
    <property type="molecule type" value="Genomic_DNA"/>
</dbReference>
<dbReference type="KEGG" id="nfu:107394685"/>
<feature type="domain" description="RRM" evidence="9">
    <location>
        <begin position="11"/>
        <end position="89"/>
    </location>
</feature>
<feature type="domain" description="RRM" evidence="9">
    <location>
        <begin position="294"/>
        <end position="370"/>
    </location>
</feature>
<keyword evidence="5 6" id="KW-0694">RNA-binding</keyword>
<dbReference type="InterPro" id="IPR002004">
    <property type="entry name" value="PABP_HYD_C"/>
</dbReference>
<comment type="subcellular location">
    <subcellularLocation>
        <location evidence="1 7">Cytoplasm</location>
    </subcellularLocation>
</comment>
<dbReference type="EMBL" id="HADY01015809">
    <property type="protein sequence ID" value="SBP54294.1"/>
    <property type="molecule type" value="Transcribed_RNA"/>
</dbReference>
<dbReference type="InterPro" id="IPR012677">
    <property type="entry name" value="Nucleotide-bd_a/b_plait_sf"/>
</dbReference>
<dbReference type="InterPro" id="IPR045305">
    <property type="entry name" value="RRM2_I_PABPs"/>
</dbReference>
<dbReference type="FunFam" id="3.30.70.330:FF:000042">
    <property type="entry name" value="Polyadenylate-binding protein"/>
    <property type="match status" value="1"/>
</dbReference>
<feature type="region of interest" description="Disordered" evidence="8">
    <location>
        <begin position="449"/>
        <end position="473"/>
    </location>
</feature>
<dbReference type="Pfam" id="PF00658">
    <property type="entry name" value="MLLE"/>
    <property type="match status" value="1"/>
</dbReference>
<dbReference type="CDD" id="cd12378">
    <property type="entry name" value="RRM1_I_PABPs"/>
    <property type="match status" value="1"/>
</dbReference>
<dbReference type="Proteomes" id="UP000822369">
    <property type="component" value="Chromosome 12"/>
</dbReference>
<name>A0A1A8AGV3_NOTFU</name>
<feature type="domain" description="PABC" evidence="10">
    <location>
        <begin position="538"/>
        <end position="615"/>
    </location>
</feature>
<dbReference type="InterPro" id="IPR036053">
    <property type="entry name" value="PABP-dom"/>
</dbReference>
<dbReference type="InterPro" id="IPR003954">
    <property type="entry name" value="RRM_euk-type"/>
</dbReference>
<evidence type="ECO:0000256" key="3">
    <source>
        <dbReference type="ARBA" id="ARBA00022490"/>
    </source>
</evidence>